<dbReference type="EMBL" id="JADCLJ010000024">
    <property type="protein sequence ID" value="MBE4909778.1"/>
    <property type="molecule type" value="Genomic_DNA"/>
</dbReference>
<organism evidence="2 3">
    <name type="scientific">Litchfieldia luteola</name>
    <dbReference type="NCBI Taxonomy" id="682179"/>
    <lineage>
        <taxon>Bacteria</taxon>
        <taxon>Bacillati</taxon>
        <taxon>Bacillota</taxon>
        <taxon>Bacilli</taxon>
        <taxon>Bacillales</taxon>
        <taxon>Bacillaceae</taxon>
        <taxon>Litchfieldia</taxon>
    </lineage>
</organism>
<evidence type="ECO:0000313" key="3">
    <source>
        <dbReference type="Proteomes" id="UP001516662"/>
    </source>
</evidence>
<dbReference type="RefSeq" id="WP_193538764.1">
    <property type="nucleotide sequence ID" value="NZ_JADCLJ010000024.1"/>
</dbReference>
<gene>
    <name evidence="2" type="ORF">IMZ08_17225</name>
</gene>
<evidence type="ECO:0000313" key="2">
    <source>
        <dbReference type="EMBL" id="MBE4909778.1"/>
    </source>
</evidence>
<name>A0ABR9QMQ1_9BACI</name>
<sequence length="172" mass="19528">MKSMMFYILYTIALSFVLYTIFTNNQVSKSINSSESISNRTEQPSPVKSEQNDLSEFTRDVQMAGQIMRELDYLLEEMAKGDDLESAIDAMSIAHEEALIVVEKISNSTFSEPKLLAIQKKITIVLTEYTEGLGLLLEGFEHGDGEQMQEGYQETIKSKEKFFELETSLKDL</sequence>
<reference evidence="2 3" key="1">
    <citation type="submission" date="2020-10" db="EMBL/GenBank/DDBJ databases">
        <title>Bacillus sp. HD4P25, an endophyte from a halophyte.</title>
        <authorList>
            <person name="Sun J.-Q."/>
        </authorList>
    </citation>
    <scope>NUCLEOTIDE SEQUENCE [LARGE SCALE GENOMIC DNA]</scope>
    <source>
        <strain evidence="2 3">YIM 93174</strain>
    </source>
</reference>
<feature type="region of interest" description="Disordered" evidence="1">
    <location>
        <begin position="32"/>
        <end position="54"/>
    </location>
</feature>
<feature type="compositionally biased region" description="Polar residues" evidence="1">
    <location>
        <begin position="40"/>
        <end position="54"/>
    </location>
</feature>
<proteinExistence type="predicted"/>
<accession>A0ABR9QMQ1</accession>
<keyword evidence="3" id="KW-1185">Reference proteome</keyword>
<protein>
    <submittedName>
        <fullName evidence="2">Uncharacterized protein</fullName>
    </submittedName>
</protein>
<comment type="caution">
    <text evidence="2">The sequence shown here is derived from an EMBL/GenBank/DDBJ whole genome shotgun (WGS) entry which is preliminary data.</text>
</comment>
<dbReference type="Proteomes" id="UP001516662">
    <property type="component" value="Unassembled WGS sequence"/>
</dbReference>
<evidence type="ECO:0000256" key="1">
    <source>
        <dbReference type="SAM" id="MobiDB-lite"/>
    </source>
</evidence>